<accession>A0A6J5NPT6</accession>
<organism evidence="1">
    <name type="scientific">uncultured Caudovirales phage</name>
    <dbReference type="NCBI Taxonomy" id="2100421"/>
    <lineage>
        <taxon>Viruses</taxon>
        <taxon>Duplodnaviria</taxon>
        <taxon>Heunggongvirae</taxon>
        <taxon>Uroviricota</taxon>
        <taxon>Caudoviricetes</taxon>
        <taxon>Peduoviridae</taxon>
        <taxon>Maltschvirus</taxon>
        <taxon>Maltschvirus maltsch</taxon>
    </lineage>
</organism>
<evidence type="ECO:0000313" key="1">
    <source>
        <dbReference type="EMBL" id="CAB4159145.1"/>
    </source>
</evidence>
<sequence>MFRRGSFSTRSFSERSWRFDGSSLSQLAFGLGDDDGESLRLAVQAHNNAVLSAVAALIELGIFEWER</sequence>
<name>A0A6J5NPT6_9CAUD</name>
<gene>
    <name evidence="1" type="ORF">UFOVP703_64</name>
</gene>
<proteinExistence type="predicted"/>
<reference evidence="1" key="1">
    <citation type="submission" date="2020-04" db="EMBL/GenBank/DDBJ databases">
        <authorList>
            <person name="Chiriac C."/>
            <person name="Salcher M."/>
            <person name="Ghai R."/>
            <person name="Kavagutti S V."/>
        </authorList>
    </citation>
    <scope>NUCLEOTIDE SEQUENCE</scope>
</reference>
<protein>
    <submittedName>
        <fullName evidence="1">Uncharacterized protein</fullName>
    </submittedName>
</protein>
<dbReference type="EMBL" id="LR796673">
    <property type="protein sequence ID" value="CAB4159145.1"/>
    <property type="molecule type" value="Genomic_DNA"/>
</dbReference>